<dbReference type="AlphaFoldDB" id="A0A014PIC4"/>
<evidence type="ECO:0000256" key="1">
    <source>
        <dbReference type="SAM" id="MobiDB-lite"/>
    </source>
</evidence>
<dbReference type="HOGENOM" id="CLU_1230199_0_0_1"/>
<protein>
    <submittedName>
        <fullName evidence="2">Uncharacterized protein</fullName>
    </submittedName>
</protein>
<comment type="caution">
    <text evidence="2">The sequence shown here is derived from an EMBL/GenBank/DDBJ whole genome shotgun (WGS) entry which is preliminary data.</text>
</comment>
<accession>A0A014PIC4</accession>
<reference evidence="2 3" key="1">
    <citation type="submission" date="2014-02" db="EMBL/GenBank/DDBJ databases">
        <title>The genome sequence of the entomopathogenic fungus Metarhizium robertsii ARSEF 2575.</title>
        <authorList>
            <person name="Giuliano Garisto Donzelli B."/>
            <person name="Roe B.A."/>
            <person name="Macmil S.L."/>
            <person name="Krasnoff S.B."/>
            <person name="Gibson D.M."/>
        </authorList>
    </citation>
    <scope>NUCLEOTIDE SEQUENCE [LARGE SCALE GENOMIC DNA]</scope>
    <source>
        <strain evidence="2 3">ARSEF 2575</strain>
    </source>
</reference>
<feature type="compositionally biased region" description="Acidic residues" evidence="1">
    <location>
        <begin position="214"/>
        <end position="232"/>
    </location>
</feature>
<organism evidence="2 3">
    <name type="scientific">Metarhizium robertsii</name>
    <dbReference type="NCBI Taxonomy" id="568076"/>
    <lineage>
        <taxon>Eukaryota</taxon>
        <taxon>Fungi</taxon>
        <taxon>Dikarya</taxon>
        <taxon>Ascomycota</taxon>
        <taxon>Pezizomycotina</taxon>
        <taxon>Sordariomycetes</taxon>
        <taxon>Hypocreomycetidae</taxon>
        <taxon>Hypocreales</taxon>
        <taxon>Clavicipitaceae</taxon>
        <taxon>Metarhizium</taxon>
    </lineage>
</organism>
<proteinExistence type="predicted"/>
<dbReference type="EMBL" id="JELW01000083">
    <property type="protein sequence ID" value="EXU95390.1"/>
    <property type="molecule type" value="Genomic_DNA"/>
</dbReference>
<sequence length="232" mass="26598">MIQSTKINKLHEFWESKSFMFFEKNDQTFLKELTSLSHANLKQATEALLRQRGDEFMRVRRQLRSLLEAWDSVLELKKHWNSTSESVEEFVPIHPALVTVMYIGLKGRYFGDPSETRSNDSFAVGQERKANFSTLSNRFLNVFQTGPYALRYYEQLRKANLGLRSPTSRAAPFSFARTDSVSWSTTGKNRAKDKYPFTNKNPELKRLINGSSDVEGESIDIEDDSSDSDGGD</sequence>
<feature type="region of interest" description="Disordered" evidence="1">
    <location>
        <begin position="187"/>
        <end position="232"/>
    </location>
</feature>
<dbReference type="Proteomes" id="UP000030151">
    <property type="component" value="Unassembled WGS sequence"/>
</dbReference>
<name>A0A014PIC4_9HYPO</name>
<gene>
    <name evidence="2" type="ORF">X797_011542</name>
</gene>
<evidence type="ECO:0000313" key="2">
    <source>
        <dbReference type="EMBL" id="EXU95390.1"/>
    </source>
</evidence>
<evidence type="ECO:0000313" key="3">
    <source>
        <dbReference type="Proteomes" id="UP000030151"/>
    </source>
</evidence>